<dbReference type="Proteomes" id="UP000637423">
    <property type="component" value="Unassembled WGS sequence"/>
</dbReference>
<dbReference type="AlphaFoldDB" id="A0A916V0J0"/>
<protein>
    <submittedName>
        <fullName evidence="2">Uncharacterized protein</fullName>
    </submittedName>
</protein>
<keyword evidence="1" id="KW-0732">Signal</keyword>
<reference evidence="2" key="2">
    <citation type="submission" date="2020-09" db="EMBL/GenBank/DDBJ databases">
        <authorList>
            <person name="Sun Q."/>
            <person name="Zhou Y."/>
        </authorList>
    </citation>
    <scope>NUCLEOTIDE SEQUENCE</scope>
    <source>
        <strain evidence="2">CGMCC 1.10998</strain>
    </source>
</reference>
<sequence>MKMRQRLLSPITCLLIAISLLAVCASAATFAAPRLTPSGNEIPENILRIELYLDAPLAAPLDMRHVKLLDAAGSQINDAFLDVPLSGRDGMSVSILMHPGRIKTGVGPNSSIGMALRQGQTVSLEIDDPQLQSPVKKTWMIGPALRQRIDSQQWIIQAPTAGGRKALHVDFRTALDAGAAQLIAVAAPDGRRMAGKFALENGEAGWRFTPSSPWRAGIYELRIHPDMEDPAGNRLCSAFESVEQSTVACGSEVRLKFSVP</sequence>
<feature type="chain" id="PRO_5036882207" evidence="1">
    <location>
        <begin position="32"/>
        <end position="260"/>
    </location>
</feature>
<evidence type="ECO:0000313" key="2">
    <source>
        <dbReference type="EMBL" id="GGC99354.1"/>
    </source>
</evidence>
<dbReference type="EMBL" id="BMED01000008">
    <property type="protein sequence ID" value="GGC99354.1"/>
    <property type="molecule type" value="Genomic_DNA"/>
</dbReference>
<organism evidence="2 3">
    <name type="scientific">Undibacterium terreum</name>
    <dbReference type="NCBI Taxonomy" id="1224302"/>
    <lineage>
        <taxon>Bacteria</taxon>
        <taxon>Pseudomonadati</taxon>
        <taxon>Pseudomonadota</taxon>
        <taxon>Betaproteobacteria</taxon>
        <taxon>Burkholderiales</taxon>
        <taxon>Oxalobacteraceae</taxon>
        <taxon>Undibacterium</taxon>
    </lineage>
</organism>
<name>A0A916V0J0_9BURK</name>
<evidence type="ECO:0000256" key="1">
    <source>
        <dbReference type="SAM" id="SignalP"/>
    </source>
</evidence>
<reference evidence="2" key="1">
    <citation type="journal article" date="2014" name="Int. J. Syst. Evol. Microbiol.">
        <title>Complete genome sequence of Corynebacterium casei LMG S-19264T (=DSM 44701T), isolated from a smear-ripened cheese.</title>
        <authorList>
            <consortium name="US DOE Joint Genome Institute (JGI-PGF)"/>
            <person name="Walter F."/>
            <person name="Albersmeier A."/>
            <person name="Kalinowski J."/>
            <person name="Ruckert C."/>
        </authorList>
    </citation>
    <scope>NUCLEOTIDE SEQUENCE</scope>
    <source>
        <strain evidence="2">CGMCC 1.10998</strain>
    </source>
</reference>
<comment type="caution">
    <text evidence="2">The sequence shown here is derived from an EMBL/GenBank/DDBJ whole genome shotgun (WGS) entry which is preliminary data.</text>
</comment>
<evidence type="ECO:0000313" key="3">
    <source>
        <dbReference type="Proteomes" id="UP000637423"/>
    </source>
</evidence>
<feature type="signal peptide" evidence="1">
    <location>
        <begin position="1"/>
        <end position="31"/>
    </location>
</feature>
<keyword evidence="3" id="KW-1185">Reference proteome</keyword>
<accession>A0A916V0J0</accession>
<dbReference type="RefSeq" id="WP_188569231.1">
    <property type="nucleotide sequence ID" value="NZ_BMED01000008.1"/>
</dbReference>
<gene>
    <name evidence="2" type="ORF">GCM10011396_53570</name>
</gene>
<proteinExistence type="predicted"/>